<keyword evidence="4 11" id="KW-0285">Flavoprotein</keyword>
<feature type="binding site" evidence="12">
    <location>
        <position position="252"/>
    </location>
    <ligand>
        <name>Mg(2+)</name>
        <dbReference type="ChEBI" id="CHEBI:18420"/>
    </ligand>
</feature>
<dbReference type="OrthoDB" id="9778595at2"/>
<dbReference type="InterPro" id="IPR024932">
    <property type="entry name" value="ApbE"/>
</dbReference>
<evidence type="ECO:0000313" key="14">
    <source>
        <dbReference type="Proteomes" id="UP000235116"/>
    </source>
</evidence>
<feature type="binding site" evidence="12">
    <location>
        <position position="248"/>
    </location>
    <ligand>
        <name>Mg(2+)</name>
        <dbReference type="ChEBI" id="CHEBI:18420"/>
    </ligand>
</feature>
<keyword evidence="7 11" id="KW-0274">FAD</keyword>
<evidence type="ECO:0000256" key="12">
    <source>
        <dbReference type="PIRSR" id="PIRSR006268-2"/>
    </source>
</evidence>
<evidence type="ECO:0000256" key="7">
    <source>
        <dbReference type="ARBA" id="ARBA00022827"/>
    </source>
</evidence>
<dbReference type="AlphaFoldDB" id="A0A2K9LRQ4"/>
<organism evidence="13 14">
    <name type="scientific">Ketobacter alkanivorans</name>
    <dbReference type="NCBI Taxonomy" id="1917421"/>
    <lineage>
        <taxon>Bacteria</taxon>
        <taxon>Pseudomonadati</taxon>
        <taxon>Pseudomonadota</taxon>
        <taxon>Gammaproteobacteria</taxon>
        <taxon>Pseudomonadales</taxon>
        <taxon>Ketobacteraceae</taxon>
        <taxon>Ketobacter</taxon>
    </lineage>
</organism>
<protein>
    <recommendedName>
        <fullName evidence="3 11">FAD:protein FMN transferase</fullName>
        <ecNumber evidence="2 11">2.7.1.180</ecNumber>
    </recommendedName>
    <alternativeName>
        <fullName evidence="9 11">Flavin transferase</fullName>
    </alternativeName>
</protein>
<comment type="similarity">
    <text evidence="1 11">Belongs to the ApbE family.</text>
</comment>
<dbReference type="InterPro" id="IPR003374">
    <property type="entry name" value="ApbE-like_sf"/>
</dbReference>
<dbReference type="KEGG" id="kak:Kalk_02810"/>
<dbReference type="Pfam" id="PF02424">
    <property type="entry name" value="ApbE"/>
    <property type="match status" value="1"/>
</dbReference>
<dbReference type="Gene3D" id="3.10.520.10">
    <property type="entry name" value="ApbE-like domains"/>
    <property type="match status" value="1"/>
</dbReference>
<evidence type="ECO:0000256" key="5">
    <source>
        <dbReference type="ARBA" id="ARBA00022679"/>
    </source>
</evidence>
<gene>
    <name evidence="13" type="ORF">Kalk_02810</name>
</gene>
<dbReference type="GO" id="GO:0016740">
    <property type="term" value="F:transferase activity"/>
    <property type="evidence" value="ECO:0007669"/>
    <property type="project" value="UniProtKB-UniRule"/>
</dbReference>
<dbReference type="PIRSF" id="PIRSF006268">
    <property type="entry name" value="ApbE"/>
    <property type="match status" value="1"/>
</dbReference>
<keyword evidence="8 11" id="KW-0460">Magnesium</keyword>
<evidence type="ECO:0000256" key="10">
    <source>
        <dbReference type="ARBA" id="ARBA00048540"/>
    </source>
</evidence>
<evidence type="ECO:0000256" key="11">
    <source>
        <dbReference type="PIRNR" id="PIRNR006268"/>
    </source>
</evidence>
<reference evidence="14" key="1">
    <citation type="submission" date="2017-08" db="EMBL/GenBank/DDBJ databases">
        <title>Direct submision.</title>
        <authorList>
            <person name="Kim S.-J."/>
            <person name="Rhee S.-K."/>
        </authorList>
    </citation>
    <scope>NUCLEOTIDE SEQUENCE [LARGE SCALE GENOMIC DNA]</scope>
    <source>
        <strain evidence="14">GI5</strain>
    </source>
</reference>
<accession>A0A2K9LRQ4</accession>
<comment type="catalytic activity">
    <reaction evidence="10 11">
        <text>L-threonyl-[protein] + FAD = FMN-L-threonyl-[protein] + AMP + H(+)</text>
        <dbReference type="Rhea" id="RHEA:36847"/>
        <dbReference type="Rhea" id="RHEA-COMP:11060"/>
        <dbReference type="Rhea" id="RHEA-COMP:11061"/>
        <dbReference type="ChEBI" id="CHEBI:15378"/>
        <dbReference type="ChEBI" id="CHEBI:30013"/>
        <dbReference type="ChEBI" id="CHEBI:57692"/>
        <dbReference type="ChEBI" id="CHEBI:74257"/>
        <dbReference type="ChEBI" id="CHEBI:456215"/>
        <dbReference type="EC" id="2.7.1.180"/>
    </reaction>
</comment>
<evidence type="ECO:0000256" key="1">
    <source>
        <dbReference type="ARBA" id="ARBA00008282"/>
    </source>
</evidence>
<dbReference type="EMBL" id="CP022684">
    <property type="protein sequence ID" value="AUM14821.1"/>
    <property type="molecule type" value="Genomic_DNA"/>
</dbReference>
<evidence type="ECO:0000256" key="4">
    <source>
        <dbReference type="ARBA" id="ARBA00022630"/>
    </source>
</evidence>
<keyword evidence="14" id="KW-1185">Reference proteome</keyword>
<feature type="binding site" evidence="12">
    <location>
        <position position="138"/>
    </location>
    <ligand>
        <name>Mg(2+)</name>
        <dbReference type="ChEBI" id="CHEBI:18420"/>
    </ligand>
</feature>
<dbReference type="PANTHER" id="PTHR30040:SF2">
    <property type="entry name" value="FAD:PROTEIN FMN TRANSFERASE"/>
    <property type="match status" value="1"/>
</dbReference>
<proteinExistence type="inferred from homology"/>
<comment type="cofactor">
    <cofactor evidence="12">
        <name>Mg(2+)</name>
        <dbReference type="ChEBI" id="CHEBI:18420"/>
    </cofactor>
    <cofactor evidence="12">
        <name>Mn(2+)</name>
        <dbReference type="ChEBI" id="CHEBI:29035"/>
    </cofactor>
    <text evidence="12">Magnesium. Can also use manganese.</text>
</comment>
<evidence type="ECO:0000313" key="13">
    <source>
        <dbReference type="EMBL" id="AUM14821.1"/>
    </source>
</evidence>
<evidence type="ECO:0000256" key="2">
    <source>
        <dbReference type="ARBA" id="ARBA00011955"/>
    </source>
</evidence>
<dbReference type="Proteomes" id="UP000235116">
    <property type="component" value="Chromosome"/>
</dbReference>
<dbReference type="PANTHER" id="PTHR30040">
    <property type="entry name" value="THIAMINE BIOSYNTHESIS LIPOPROTEIN APBE"/>
    <property type="match status" value="1"/>
</dbReference>
<keyword evidence="5 11" id="KW-0808">Transferase</keyword>
<sequence length="295" mass="32367">MGTRVFVELWQDDPQQAQVLMQRVMDEMERINQLMSPYIDTAELARINREAADHPVSVSTELFKLIQKSNYYSQVSGGAFDITFASLGHRFDYRNRVRPDEAQQKAAAALIDYRQLKLNAAEQTIAFAKPGMRIDLGGIAKGYAVDNAVAILQQAGVNNAVVTAGGDSRLIGDHRGRPWMLGIKHPRGEEHVITVPLSNAAISTSGDYERYFDADGVRFHHIIDPAQGDSARELLSVSILANQSIDADALSTTVFVLGPEKGMKLVNSLAGISAILIDRTGKVSYSNDLIDPTMH</sequence>
<dbReference type="EC" id="2.7.1.180" evidence="2 11"/>
<evidence type="ECO:0000256" key="3">
    <source>
        <dbReference type="ARBA" id="ARBA00016337"/>
    </source>
</evidence>
<dbReference type="GO" id="GO:0046872">
    <property type="term" value="F:metal ion binding"/>
    <property type="evidence" value="ECO:0007669"/>
    <property type="project" value="UniProtKB-UniRule"/>
</dbReference>
<evidence type="ECO:0000256" key="9">
    <source>
        <dbReference type="ARBA" id="ARBA00031306"/>
    </source>
</evidence>
<name>A0A2K9LRQ4_9GAMM</name>
<keyword evidence="6 11" id="KW-0479">Metal-binding</keyword>
<dbReference type="SUPFAM" id="SSF143631">
    <property type="entry name" value="ApbE-like"/>
    <property type="match status" value="1"/>
</dbReference>
<evidence type="ECO:0000256" key="6">
    <source>
        <dbReference type="ARBA" id="ARBA00022723"/>
    </source>
</evidence>
<evidence type="ECO:0000256" key="8">
    <source>
        <dbReference type="ARBA" id="ARBA00022842"/>
    </source>
</evidence>